<dbReference type="EMBL" id="LAZR01036878">
    <property type="protein sequence ID" value="KKL23707.1"/>
    <property type="molecule type" value="Genomic_DNA"/>
</dbReference>
<dbReference type="AlphaFoldDB" id="A0A0F9CBG8"/>
<evidence type="ECO:0000313" key="1">
    <source>
        <dbReference type="EMBL" id="KKL23707.1"/>
    </source>
</evidence>
<proteinExistence type="predicted"/>
<gene>
    <name evidence="1" type="ORF">LCGC14_2422720</name>
</gene>
<reference evidence="1" key="1">
    <citation type="journal article" date="2015" name="Nature">
        <title>Complex archaea that bridge the gap between prokaryotes and eukaryotes.</title>
        <authorList>
            <person name="Spang A."/>
            <person name="Saw J.H."/>
            <person name="Jorgensen S.L."/>
            <person name="Zaremba-Niedzwiedzka K."/>
            <person name="Martijn J."/>
            <person name="Lind A.E."/>
            <person name="van Eijk R."/>
            <person name="Schleper C."/>
            <person name="Guy L."/>
            <person name="Ettema T.J."/>
        </authorList>
    </citation>
    <scope>NUCLEOTIDE SEQUENCE</scope>
</reference>
<name>A0A0F9CBG8_9ZZZZ</name>
<protein>
    <submittedName>
        <fullName evidence="1">Uncharacterized protein</fullName>
    </submittedName>
</protein>
<accession>A0A0F9CBG8</accession>
<sequence length="125" mass="14361">MKWLSQAMVRAAAKKSEREAVASSKKHWKQNCTATEEEVKAYIKQEIKTGIFKGSNCSPVDADLCALCECYDDNCKNCPLGPTQCCREYGEAQKAFDKWKKRKTKFNFEIWKAKAKLMYEKLCSL</sequence>
<organism evidence="1">
    <name type="scientific">marine sediment metagenome</name>
    <dbReference type="NCBI Taxonomy" id="412755"/>
    <lineage>
        <taxon>unclassified sequences</taxon>
        <taxon>metagenomes</taxon>
        <taxon>ecological metagenomes</taxon>
    </lineage>
</organism>
<comment type="caution">
    <text evidence="1">The sequence shown here is derived from an EMBL/GenBank/DDBJ whole genome shotgun (WGS) entry which is preliminary data.</text>
</comment>